<dbReference type="Proteomes" id="UP001148614">
    <property type="component" value="Unassembled WGS sequence"/>
</dbReference>
<proteinExistence type="predicted"/>
<keyword evidence="3" id="KW-1185">Reference proteome</keyword>
<name>A0A9W8NBF5_9PEZI</name>
<evidence type="ECO:0000256" key="1">
    <source>
        <dbReference type="SAM" id="MobiDB-lite"/>
    </source>
</evidence>
<accession>A0A9W8NBF5</accession>
<sequence length="202" mass="22102">MRDALPEKMEGTSTIEEVVSRTRRDEKSKFNLSATAAIFVPRHAACAAVANVNSDKTSGDVLGDETIARLDWAAPEQGQSGDNLKPDEEANTVDDTETITLNQEIESKSCDAEEDDFGKFIDVELSPPAVETMKANGNPDSSCSVLDVTARNGSNELCAKVRPSYDDLMTLWAIEDSKDKLKPTRTCFWNVATLFTSFKRGT</sequence>
<dbReference type="AlphaFoldDB" id="A0A9W8NBF5"/>
<feature type="region of interest" description="Disordered" evidence="1">
    <location>
        <begin position="1"/>
        <end position="26"/>
    </location>
</feature>
<reference evidence="2" key="1">
    <citation type="submission" date="2022-07" db="EMBL/GenBank/DDBJ databases">
        <title>Genome Sequence of Xylaria arbuscula.</title>
        <authorList>
            <person name="Buettner E."/>
        </authorList>
    </citation>
    <scope>NUCLEOTIDE SEQUENCE</scope>
    <source>
        <strain evidence="2">VT107</strain>
    </source>
</reference>
<feature type="compositionally biased region" description="Basic and acidic residues" evidence="1">
    <location>
        <begin position="1"/>
        <end position="10"/>
    </location>
</feature>
<evidence type="ECO:0000313" key="2">
    <source>
        <dbReference type="EMBL" id="KAJ3566303.1"/>
    </source>
</evidence>
<comment type="caution">
    <text evidence="2">The sequence shown here is derived from an EMBL/GenBank/DDBJ whole genome shotgun (WGS) entry which is preliminary data.</text>
</comment>
<evidence type="ECO:0000313" key="3">
    <source>
        <dbReference type="Proteomes" id="UP001148614"/>
    </source>
</evidence>
<organism evidence="2 3">
    <name type="scientific">Xylaria arbuscula</name>
    <dbReference type="NCBI Taxonomy" id="114810"/>
    <lineage>
        <taxon>Eukaryota</taxon>
        <taxon>Fungi</taxon>
        <taxon>Dikarya</taxon>
        <taxon>Ascomycota</taxon>
        <taxon>Pezizomycotina</taxon>
        <taxon>Sordariomycetes</taxon>
        <taxon>Xylariomycetidae</taxon>
        <taxon>Xylariales</taxon>
        <taxon>Xylariaceae</taxon>
        <taxon>Xylaria</taxon>
    </lineage>
</organism>
<gene>
    <name evidence="2" type="ORF">NPX13_g7179</name>
</gene>
<protein>
    <submittedName>
        <fullName evidence="2">Uncharacterized protein</fullName>
    </submittedName>
</protein>
<dbReference type="EMBL" id="JANPWZ010001372">
    <property type="protein sequence ID" value="KAJ3566303.1"/>
    <property type="molecule type" value="Genomic_DNA"/>
</dbReference>